<protein>
    <submittedName>
        <fullName evidence="1">Uncharacterized protein</fullName>
    </submittedName>
</protein>
<comment type="caution">
    <text evidence="1">The sequence shown here is derived from an EMBL/GenBank/DDBJ whole genome shotgun (WGS) entry which is preliminary data.</text>
</comment>
<dbReference type="AlphaFoldDB" id="A0A9P7ZXR1"/>
<dbReference type="EMBL" id="JAIFTL010000278">
    <property type="protein sequence ID" value="KAG9320567.1"/>
    <property type="molecule type" value="Genomic_DNA"/>
</dbReference>
<organism evidence="1 2">
    <name type="scientific">Mortierella alpina</name>
    <name type="common">Oleaginous fungus</name>
    <name type="synonym">Mortierella renispora</name>
    <dbReference type="NCBI Taxonomy" id="64518"/>
    <lineage>
        <taxon>Eukaryota</taxon>
        <taxon>Fungi</taxon>
        <taxon>Fungi incertae sedis</taxon>
        <taxon>Mucoromycota</taxon>
        <taxon>Mortierellomycotina</taxon>
        <taxon>Mortierellomycetes</taxon>
        <taxon>Mortierellales</taxon>
        <taxon>Mortierellaceae</taxon>
        <taxon>Mortierella</taxon>
    </lineage>
</organism>
<evidence type="ECO:0000313" key="2">
    <source>
        <dbReference type="Proteomes" id="UP000717515"/>
    </source>
</evidence>
<sequence length="233" mass="25961">MNATHHATSTRVDAINACRLMDTLVSTPQWRQSLFADSIQLFPDNLLMQAKHSQAKDLEQTPLDQILSDLQGLVNNAQKKLGHFLTEDPGLTTTTTLSSSLRLDASGLSALNKATKQLVETMDAFQHVFDQDISSHLQTYPHRTEPKDTIPGLEARSLNKTQQSLREMLDNIRNIRGAMESLTDPQTSQTQRTLLDAKRGLVRGSDDSDVRAMLERLAAMAATLERTLRRINA</sequence>
<reference evidence="1" key="1">
    <citation type="submission" date="2021-07" db="EMBL/GenBank/DDBJ databases">
        <title>Draft genome of Mortierella alpina, strain LL118, isolated from an aspen leaf litter sample.</title>
        <authorList>
            <person name="Yang S."/>
            <person name="Vinatzer B.A."/>
        </authorList>
    </citation>
    <scope>NUCLEOTIDE SEQUENCE</scope>
    <source>
        <strain evidence="1">LL118</strain>
    </source>
</reference>
<gene>
    <name evidence="1" type="ORF">KVV02_002820</name>
</gene>
<evidence type="ECO:0000313" key="1">
    <source>
        <dbReference type="EMBL" id="KAG9320567.1"/>
    </source>
</evidence>
<name>A0A9P7ZXR1_MORAP</name>
<dbReference type="Proteomes" id="UP000717515">
    <property type="component" value="Unassembled WGS sequence"/>
</dbReference>
<accession>A0A9P7ZXR1</accession>
<proteinExistence type="predicted"/>